<dbReference type="PRINTS" id="PR00463">
    <property type="entry name" value="EP450I"/>
</dbReference>
<dbReference type="Gene3D" id="1.10.630.10">
    <property type="entry name" value="Cytochrome P450"/>
    <property type="match status" value="1"/>
</dbReference>
<evidence type="ECO:0000313" key="6">
    <source>
        <dbReference type="Proteomes" id="UP000199004"/>
    </source>
</evidence>
<dbReference type="AlphaFoldDB" id="A0A1H0EL75"/>
<organism evidence="5 6">
    <name type="scientific">Nocardioides szechwanensis</name>
    <dbReference type="NCBI Taxonomy" id="1005944"/>
    <lineage>
        <taxon>Bacteria</taxon>
        <taxon>Bacillati</taxon>
        <taxon>Actinomycetota</taxon>
        <taxon>Actinomycetes</taxon>
        <taxon>Propionibacteriales</taxon>
        <taxon>Nocardioidaceae</taxon>
        <taxon>Nocardioides</taxon>
    </lineage>
</organism>
<dbReference type="PANTHER" id="PTHR24305">
    <property type="entry name" value="CYTOCHROME P450"/>
    <property type="match status" value="1"/>
</dbReference>
<evidence type="ECO:0000256" key="3">
    <source>
        <dbReference type="PIRSR" id="PIRSR602401-1"/>
    </source>
</evidence>
<dbReference type="GO" id="GO:0016705">
    <property type="term" value="F:oxidoreductase activity, acting on paired donors, with incorporation or reduction of molecular oxygen"/>
    <property type="evidence" value="ECO:0007669"/>
    <property type="project" value="InterPro"/>
</dbReference>
<keyword evidence="6" id="KW-1185">Reference proteome</keyword>
<reference evidence="5 6" key="1">
    <citation type="submission" date="2016-10" db="EMBL/GenBank/DDBJ databases">
        <authorList>
            <person name="de Groot N.N."/>
        </authorList>
    </citation>
    <scope>NUCLEOTIDE SEQUENCE [LARGE SCALE GENOMIC DNA]</scope>
    <source>
        <strain evidence="5 6">CGMCC 1.11147</strain>
    </source>
</reference>
<comment type="cofactor">
    <cofactor evidence="1 3">
        <name>heme</name>
        <dbReference type="ChEBI" id="CHEBI:30413"/>
    </cofactor>
</comment>
<name>A0A1H0EL75_9ACTN</name>
<dbReference type="PROSITE" id="PS00086">
    <property type="entry name" value="CYTOCHROME_P450"/>
    <property type="match status" value="1"/>
</dbReference>
<gene>
    <name evidence="5" type="ORF">SAMN05192576_2893</name>
</gene>
<dbReference type="CDD" id="cd11053">
    <property type="entry name" value="CYP110-like"/>
    <property type="match status" value="1"/>
</dbReference>
<dbReference type="InterPro" id="IPR050121">
    <property type="entry name" value="Cytochrome_P450_monoxygenase"/>
</dbReference>
<dbReference type="PANTHER" id="PTHR24305:SF166">
    <property type="entry name" value="CYTOCHROME P450 12A4, MITOCHONDRIAL-RELATED"/>
    <property type="match status" value="1"/>
</dbReference>
<dbReference type="InterPro" id="IPR002401">
    <property type="entry name" value="Cyt_P450_E_grp-I"/>
</dbReference>
<proteinExistence type="inferred from homology"/>
<protein>
    <submittedName>
        <fullName evidence="5">Cytochrome P450</fullName>
    </submittedName>
</protein>
<dbReference type="InterPro" id="IPR017972">
    <property type="entry name" value="Cyt_P450_CS"/>
</dbReference>
<evidence type="ECO:0000256" key="4">
    <source>
        <dbReference type="RuleBase" id="RU000461"/>
    </source>
</evidence>
<dbReference type="GO" id="GO:0004497">
    <property type="term" value="F:monooxygenase activity"/>
    <property type="evidence" value="ECO:0007669"/>
    <property type="project" value="UniProtKB-KW"/>
</dbReference>
<dbReference type="InterPro" id="IPR036396">
    <property type="entry name" value="Cyt_P450_sf"/>
</dbReference>
<feature type="binding site" description="axial binding residue" evidence="3">
    <location>
        <position position="408"/>
    </location>
    <ligand>
        <name>heme</name>
        <dbReference type="ChEBI" id="CHEBI:30413"/>
    </ligand>
    <ligandPart>
        <name>Fe</name>
        <dbReference type="ChEBI" id="CHEBI:18248"/>
    </ligandPart>
</feature>
<accession>A0A1H0EL75</accession>
<evidence type="ECO:0000256" key="1">
    <source>
        <dbReference type="ARBA" id="ARBA00001971"/>
    </source>
</evidence>
<dbReference type="GO" id="GO:0005506">
    <property type="term" value="F:iron ion binding"/>
    <property type="evidence" value="ECO:0007669"/>
    <property type="project" value="InterPro"/>
</dbReference>
<dbReference type="Proteomes" id="UP000199004">
    <property type="component" value="Unassembled WGS sequence"/>
</dbReference>
<sequence length="459" mass="50918">MALLDDVGELTGKRFRSMSFVGGGSLPPVDATGLPPGPRWPALAQTAALLRFRHRFHPYLHRKYGDVFTVRLVPKGRPLVFFTRPEHTKEIFAGDPDVFHAGKANSILGPIMGQHSLLLQDSLEHKRARKLLMPAFNGHALREYEALVTELARAEVATWRSGSDFRSLDRMNALTLEVILRVVFGVTDGARLAELRPRVNATVDISPAILLGWGYPRLQRFGPWKRTVDNQYALDRLMYAEIRERRLAPDLAERTDVLSRLMLAGADEGDTLDDTELRDQLVTLLLAGHETTATALSWALYEVGRSPELLARTQRAADEGDDAWLDAVLKEAMRLHPVIPMVVRTLMKPATIGGVDVPAGATVGPSIIVSHQRTEAFPDPEVFRPERFLGHNPPPNTWIPFGGGVRRCIGAGFAMMEGVAVLREVFREHGVEALGQDEPKVRNITSVPRNGARIRTTSR</sequence>
<evidence type="ECO:0000313" key="5">
    <source>
        <dbReference type="EMBL" id="SDN83093.1"/>
    </source>
</evidence>
<keyword evidence="4" id="KW-0503">Monooxygenase</keyword>
<evidence type="ECO:0000256" key="2">
    <source>
        <dbReference type="ARBA" id="ARBA00010617"/>
    </source>
</evidence>
<keyword evidence="3 4" id="KW-0479">Metal-binding</keyword>
<keyword evidence="4" id="KW-0560">Oxidoreductase</keyword>
<dbReference type="PRINTS" id="PR00385">
    <property type="entry name" value="P450"/>
</dbReference>
<keyword evidence="3 4" id="KW-0408">Iron</keyword>
<comment type="similarity">
    <text evidence="2 4">Belongs to the cytochrome P450 family.</text>
</comment>
<dbReference type="Pfam" id="PF00067">
    <property type="entry name" value="p450"/>
    <property type="match status" value="1"/>
</dbReference>
<dbReference type="InterPro" id="IPR001128">
    <property type="entry name" value="Cyt_P450"/>
</dbReference>
<dbReference type="EMBL" id="FNIC01000004">
    <property type="protein sequence ID" value="SDN83093.1"/>
    <property type="molecule type" value="Genomic_DNA"/>
</dbReference>
<dbReference type="SUPFAM" id="SSF48264">
    <property type="entry name" value="Cytochrome P450"/>
    <property type="match status" value="1"/>
</dbReference>
<dbReference type="RefSeq" id="WP_091025494.1">
    <property type="nucleotide sequence ID" value="NZ_BKAE01000010.1"/>
</dbReference>
<dbReference type="STRING" id="1005944.SAMN05192576_2893"/>
<keyword evidence="3 4" id="KW-0349">Heme</keyword>
<dbReference type="GO" id="GO:0020037">
    <property type="term" value="F:heme binding"/>
    <property type="evidence" value="ECO:0007669"/>
    <property type="project" value="InterPro"/>
</dbReference>
<dbReference type="OrthoDB" id="7376058at2"/>